<dbReference type="InterPro" id="IPR036615">
    <property type="entry name" value="Mur_ligase_C_dom_sf"/>
</dbReference>
<dbReference type="HAMAP" id="MF_00208">
    <property type="entry name" value="MurE"/>
    <property type="match status" value="1"/>
</dbReference>
<dbReference type="AlphaFoldDB" id="B3E3Y7"/>
<dbReference type="SUPFAM" id="SSF53623">
    <property type="entry name" value="MurD-like peptide ligases, catalytic domain"/>
    <property type="match status" value="1"/>
</dbReference>
<evidence type="ECO:0000256" key="11">
    <source>
        <dbReference type="ARBA" id="ARBA00050251"/>
    </source>
</evidence>
<comment type="caution">
    <text evidence="17">Lacks conserved residue(s) required for the propagation of feature annotation.</text>
</comment>
<dbReference type="NCBIfam" id="NF001126">
    <property type="entry name" value="PRK00139.1-4"/>
    <property type="match status" value="1"/>
</dbReference>
<evidence type="ECO:0000256" key="2">
    <source>
        <dbReference type="ARBA" id="ARBA00022490"/>
    </source>
</evidence>
<dbReference type="EC" id="6.3.2.13" evidence="12 17"/>
<evidence type="ECO:0000256" key="3">
    <source>
        <dbReference type="ARBA" id="ARBA00022598"/>
    </source>
</evidence>
<evidence type="ECO:0000256" key="15">
    <source>
        <dbReference type="ARBA" id="ARBA00076158"/>
    </source>
</evidence>
<dbReference type="KEGG" id="glo:Glov_0675"/>
<dbReference type="GO" id="GO:0009252">
    <property type="term" value="P:peptidoglycan biosynthetic process"/>
    <property type="evidence" value="ECO:0007669"/>
    <property type="project" value="UniProtKB-UniRule"/>
</dbReference>
<gene>
    <name evidence="17" type="primary">murE</name>
    <name evidence="22" type="ordered locus">Glov_0675</name>
</gene>
<feature type="binding site" evidence="17">
    <location>
        <position position="476"/>
    </location>
    <ligand>
        <name>meso-2,6-diaminopimelate</name>
        <dbReference type="ChEBI" id="CHEBI:57791"/>
    </ligand>
</feature>
<dbReference type="STRING" id="398767.Glov_0675"/>
<feature type="binding site" evidence="17">
    <location>
        <begin position="110"/>
        <end position="116"/>
    </location>
    <ligand>
        <name>ATP</name>
        <dbReference type="ChEBI" id="CHEBI:30616"/>
    </ligand>
</feature>
<feature type="binding site" evidence="17">
    <location>
        <position position="480"/>
    </location>
    <ligand>
        <name>meso-2,6-diaminopimelate</name>
        <dbReference type="ChEBI" id="CHEBI:57791"/>
    </ligand>
</feature>
<comment type="pathway">
    <text evidence="17 18">Cell wall biogenesis; peptidoglycan biosynthesis.</text>
</comment>
<comment type="PTM">
    <text evidence="17">Carboxylation is probably crucial for Mg(2+) binding and, consequently, for the gamma-phosphate positioning of ATP.</text>
</comment>
<dbReference type="GO" id="GO:0005524">
    <property type="term" value="F:ATP binding"/>
    <property type="evidence" value="ECO:0007669"/>
    <property type="project" value="UniProtKB-UniRule"/>
</dbReference>
<comment type="subcellular location">
    <subcellularLocation>
        <location evidence="17 18">Cytoplasm</location>
    </subcellularLocation>
</comment>
<feature type="binding site" evidence="17">
    <location>
        <position position="185"/>
    </location>
    <ligand>
        <name>UDP-N-acetyl-alpha-D-muramoyl-L-alanyl-D-glutamate</name>
        <dbReference type="ChEBI" id="CHEBI:83900"/>
    </ligand>
</feature>
<feature type="modified residue" description="N6-carboxylysine" evidence="17">
    <location>
        <position position="219"/>
    </location>
</feature>
<dbReference type="GO" id="GO:0051301">
    <property type="term" value="P:cell division"/>
    <property type="evidence" value="ECO:0007669"/>
    <property type="project" value="UniProtKB-KW"/>
</dbReference>
<dbReference type="eggNOG" id="COG0769">
    <property type="taxonomic scope" value="Bacteria"/>
</dbReference>
<feature type="domain" description="Mur ligase central" evidence="21">
    <location>
        <begin position="108"/>
        <end position="313"/>
    </location>
</feature>
<feature type="domain" description="Mur ligase N-terminal catalytic" evidence="19">
    <location>
        <begin position="23"/>
        <end position="95"/>
    </location>
</feature>
<evidence type="ECO:0000256" key="8">
    <source>
        <dbReference type="ARBA" id="ARBA00022984"/>
    </source>
</evidence>
<evidence type="ECO:0000256" key="18">
    <source>
        <dbReference type="RuleBase" id="RU004135"/>
    </source>
</evidence>
<dbReference type="GO" id="GO:0008765">
    <property type="term" value="F:UDP-N-acetylmuramoylalanyl-D-glutamate-2,6-diaminopimelate ligase activity"/>
    <property type="evidence" value="ECO:0007669"/>
    <property type="project" value="UniProtKB-UniRule"/>
</dbReference>
<dbReference type="EMBL" id="CP001089">
    <property type="protein sequence ID" value="ACD94401.1"/>
    <property type="molecule type" value="Genomic_DNA"/>
</dbReference>
<organism evidence="22 23">
    <name type="scientific">Trichlorobacter lovleyi (strain ATCC BAA-1151 / DSM 17278 / SZ)</name>
    <name type="common">Geobacter lovleyi</name>
    <dbReference type="NCBI Taxonomy" id="398767"/>
    <lineage>
        <taxon>Bacteria</taxon>
        <taxon>Pseudomonadati</taxon>
        <taxon>Thermodesulfobacteriota</taxon>
        <taxon>Desulfuromonadia</taxon>
        <taxon>Geobacterales</taxon>
        <taxon>Geobacteraceae</taxon>
        <taxon>Trichlorobacter</taxon>
    </lineage>
</organism>
<keyword evidence="5 17" id="KW-0547">Nucleotide-binding</keyword>
<dbReference type="InterPro" id="IPR035911">
    <property type="entry name" value="MurE/MurF_N"/>
</dbReference>
<dbReference type="InterPro" id="IPR000713">
    <property type="entry name" value="Mur_ligase_N"/>
</dbReference>
<dbReference type="SUPFAM" id="SSF53244">
    <property type="entry name" value="MurD-like peptide ligases, peptide-binding domain"/>
    <property type="match status" value="1"/>
</dbReference>
<evidence type="ECO:0000256" key="1">
    <source>
        <dbReference type="ARBA" id="ARBA00005898"/>
    </source>
</evidence>
<dbReference type="PANTHER" id="PTHR23135:SF4">
    <property type="entry name" value="UDP-N-ACETYLMURAMOYL-L-ALANYL-D-GLUTAMATE--2,6-DIAMINOPIMELATE LIGASE MURE HOMOLOG, CHLOROPLASTIC"/>
    <property type="match status" value="1"/>
</dbReference>
<dbReference type="HOGENOM" id="CLU_022291_4_1_7"/>
<name>B3E3Y7_TRIL1</name>
<keyword evidence="6 17" id="KW-0067">ATP-binding</keyword>
<dbReference type="InterPro" id="IPR005761">
    <property type="entry name" value="UDP-N-AcMur-Glu-dNH2Pim_ligase"/>
</dbReference>
<dbReference type="Pfam" id="PF08245">
    <property type="entry name" value="Mur_ligase_M"/>
    <property type="match status" value="1"/>
</dbReference>
<evidence type="ECO:0000256" key="9">
    <source>
        <dbReference type="ARBA" id="ARBA00023306"/>
    </source>
</evidence>
<comment type="catalytic activity">
    <reaction evidence="11 17">
        <text>UDP-N-acetyl-alpha-D-muramoyl-L-alanyl-D-glutamate + meso-2,6-diaminopimelate + ATP = UDP-N-acetyl-alpha-D-muramoyl-L-alanyl-gamma-D-glutamyl-meso-2,6-diaminopimelate + ADP + phosphate + H(+)</text>
        <dbReference type="Rhea" id="RHEA:23676"/>
        <dbReference type="ChEBI" id="CHEBI:15378"/>
        <dbReference type="ChEBI" id="CHEBI:30616"/>
        <dbReference type="ChEBI" id="CHEBI:43474"/>
        <dbReference type="ChEBI" id="CHEBI:57791"/>
        <dbReference type="ChEBI" id="CHEBI:83900"/>
        <dbReference type="ChEBI" id="CHEBI:83905"/>
        <dbReference type="ChEBI" id="CHEBI:456216"/>
        <dbReference type="EC" id="6.3.2.13"/>
    </reaction>
</comment>
<dbReference type="GO" id="GO:0004326">
    <property type="term" value="F:tetrahydrofolylpolyglutamate synthase activity"/>
    <property type="evidence" value="ECO:0007669"/>
    <property type="project" value="InterPro"/>
</dbReference>
<comment type="similarity">
    <text evidence="1 17">Belongs to the MurCDEF family. MurE subfamily.</text>
</comment>
<keyword evidence="10 17" id="KW-0961">Cell wall biogenesis/degradation</keyword>
<feature type="binding site" evidence="17">
    <location>
        <position position="179"/>
    </location>
    <ligand>
        <name>UDP-N-acetyl-alpha-D-muramoyl-L-alanyl-D-glutamate</name>
        <dbReference type="ChEBI" id="CHEBI:83900"/>
    </ligand>
</feature>
<comment type="function">
    <text evidence="17">Catalyzes the addition of meso-diaminopimelic acid to the nucleotide precursor UDP-N-acetylmuramoyl-L-alanyl-D-glutamate (UMAG) in the biosynthesis of bacterial cell-wall peptidoglycan.</text>
</comment>
<keyword evidence="9 17" id="KW-0131">Cell cycle</keyword>
<dbReference type="FunFam" id="3.90.190.20:FF:000006">
    <property type="entry name" value="UDP-N-acetylmuramoyl-L-alanyl-D-glutamate--2,6-diaminopimelate ligase"/>
    <property type="match status" value="1"/>
</dbReference>
<feature type="binding site" evidence="17">
    <location>
        <position position="30"/>
    </location>
    <ligand>
        <name>UDP-N-acetyl-alpha-D-muramoyl-L-alanyl-D-glutamate</name>
        <dbReference type="ChEBI" id="CHEBI:83900"/>
    </ligand>
</feature>
<dbReference type="Gene3D" id="3.90.190.20">
    <property type="entry name" value="Mur ligase, C-terminal domain"/>
    <property type="match status" value="1"/>
</dbReference>
<evidence type="ECO:0000256" key="4">
    <source>
        <dbReference type="ARBA" id="ARBA00022618"/>
    </source>
</evidence>
<dbReference type="SUPFAM" id="SSF63418">
    <property type="entry name" value="MurE/MurF N-terminal domain"/>
    <property type="match status" value="1"/>
</dbReference>
<evidence type="ECO:0000259" key="21">
    <source>
        <dbReference type="Pfam" id="PF08245"/>
    </source>
</evidence>
<evidence type="ECO:0000256" key="7">
    <source>
        <dbReference type="ARBA" id="ARBA00022960"/>
    </source>
</evidence>
<comment type="cofactor">
    <cofactor evidence="17">
        <name>Mg(2+)</name>
        <dbReference type="ChEBI" id="CHEBI:18420"/>
    </cofactor>
</comment>
<keyword evidence="7 17" id="KW-0133">Cell shape</keyword>
<feature type="binding site" evidence="17">
    <location>
        <position position="187"/>
    </location>
    <ligand>
        <name>UDP-N-acetyl-alpha-D-muramoyl-L-alanyl-D-glutamate</name>
        <dbReference type="ChEBI" id="CHEBI:83900"/>
    </ligand>
</feature>
<keyword evidence="23" id="KW-1185">Reference proteome</keyword>
<evidence type="ECO:0000256" key="13">
    <source>
        <dbReference type="ARBA" id="ARBA00072883"/>
    </source>
</evidence>
<keyword evidence="4 17" id="KW-0132">Cell division</keyword>
<dbReference type="InterPro" id="IPR036565">
    <property type="entry name" value="Mur-like_cat_sf"/>
</dbReference>
<evidence type="ECO:0000259" key="19">
    <source>
        <dbReference type="Pfam" id="PF01225"/>
    </source>
</evidence>
<dbReference type="Pfam" id="PF02875">
    <property type="entry name" value="Mur_ligase_C"/>
    <property type="match status" value="1"/>
</dbReference>
<dbReference type="Gene3D" id="3.40.1190.10">
    <property type="entry name" value="Mur-like, catalytic domain"/>
    <property type="match status" value="1"/>
</dbReference>
<dbReference type="OrthoDB" id="9800958at2"/>
<dbReference type="UniPathway" id="UPA00219"/>
<evidence type="ECO:0000256" key="16">
    <source>
        <dbReference type="ARBA" id="ARBA00081560"/>
    </source>
</evidence>
<evidence type="ECO:0000313" key="23">
    <source>
        <dbReference type="Proteomes" id="UP000002420"/>
    </source>
</evidence>
<evidence type="ECO:0000313" key="22">
    <source>
        <dbReference type="EMBL" id="ACD94401.1"/>
    </source>
</evidence>
<dbReference type="NCBIfam" id="TIGR01085">
    <property type="entry name" value="murE"/>
    <property type="match status" value="1"/>
</dbReference>
<feature type="domain" description="Mur ligase C-terminal" evidence="20">
    <location>
        <begin position="336"/>
        <end position="478"/>
    </location>
</feature>
<protein>
    <recommendedName>
        <fullName evidence="13 17">UDP-N-acetylmuramoyl-L-alanyl-D-glutamate--2,6-diaminopimelate ligase</fullName>
        <ecNumber evidence="12 17">6.3.2.13</ecNumber>
    </recommendedName>
    <alternativeName>
        <fullName evidence="14 17">Meso-A2pm-adding enzyme</fullName>
    </alternativeName>
    <alternativeName>
        <fullName evidence="15 17">Meso-diaminopimelate-adding enzyme</fullName>
    </alternativeName>
    <alternativeName>
        <fullName evidence="16 17">UDP-MurNAc-L-Ala-D-Glu:meso-diaminopimelate ligase</fullName>
    </alternativeName>
    <alternativeName>
        <fullName evidence="17">UDP-MurNAc-tripeptide synthetase</fullName>
    </alternativeName>
    <alternativeName>
        <fullName evidence="17">UDP-N-acetylmuramyl-tripeptide synthetase</fullName>
    </alternativeName>
</protein>
<proteinExistence type="inferred from homology"/>
<dbReference type="InterPro" id="IPR004101">
    <property type="entry name" value="Mur_ligase_C"/>
</dbReference>
<evidence type="ECO:0000256" key="14">
    <source>
        <dbReference type="ARBA" id="ARBA00075482"/>
    </source>
</evidence>
<dbReference type="Gene3D" id="3.40.1390.10">
    <property type="entry name" value="MurE/MurF, N-terminal domain"/>
    <property type="match status" value="1"/>
</dbReference>
<keyword evidence="17" id="KW-0460">Magnesium</keyword>
<evidence type="ECO:0000256" key="17">
    <source>
        <dbReference type="HAMAP-Rule" id="MF_00208"/>
    </source>
</evidence>
<keyword evidence="8 17" id="KW-0573">Peptidoglycan synthesis</keyword>
<accession>B3E3Y7</accession>
<feature type="short sequence motif" description="Meso-diaminopimelate recognition motif" evidence="17">
    <location>
        <begin position="409"/>
        <end position="412"/>
    </location>
</feature>
<keyword evidence="2 17" id="KW-0963">Cytoplasm</keyword>
<dbReference type="InterPro" id="IPR018109">
    <property type="entry name" value="Folylpolyglutamate_synth_CS"/>
</dbReference>
<dbReference type="GO" id="GO:0071555">
    <property type="term" value="P:cell wall organization"/>
    <property type="evidence" value="ECO:0007669"/>
    <property type="project" value="UniProtKB-KW"/>
</dbReference>
<dbReference type="GO" id="GO:0008360">
    <property type="term" value="P:regulation of cell shape"/>
    <property type="evidence" value="ECO:0007669"/>
    <property type="project" value="UniProtKB-KW"/>
</dbReference>
<dbReference type="Proteomes" id="UP000002420">
    <property type="component" value="Chromosome"/>
</dbReference>
<dbReference type="GO" id="GO:0005737">
    <property type="term" value="C:cytoplasm"/>
    <property type="evidence" value="ECO:0007669"/>
    <property type="project" value="UniProtKB-SubCell"/>
</dbReference>
<evidence type="ECO:0000256" key="12">
    <source>
        <dbReference type="ARBA" id="ARBA00066633"/>
    </source>
</evidence>
<dbReference type="InterPro" id="IPR013221">
    <property type="entry name" value="Mur_ligase_cen"/>
</dbReference>
<dbReference type="Pfam" id="PF01225">
    <property type="entry name" value="Mur_ligase"/>
    <property type="match status" value="1"/>
</dbReference>
<dbReference type="PANTHER" id="PTHR23135">
    <property type="entry name" value="MUR LIGASE FAMILY MEMBER"/>
    <property type="match status" value="1"/>
</dbReference>
<sequence>MLLEQLLHEVPLQATHGNLDVTVSALTCDSREVTAGTLFFALHGSKVDGHRFISQAVTAGAAAVVLEDASYAPEQVPWLQVTNGRQAMALMAARFFGNPTRDLPLIGITGTNGKTTTSYLLEGILTAAGLPPAVLGTISYRFGTTCIEASHTTPESTELQGIFRQLADAGAQAFVMEVSSHSLEQRRVDGSVFDIGVFTNLTRDHLDYHGTMQAYGSAKQRLFSELLRPDDRTPLRHAVINADDPAAEEFIRAAACPVIRYGLAPGSEVTVRETTSSVNGISAILVTPQGEQPFHSRLLGGFNLSNILAAAAAGVALGLPLQAIIQGIEQHTTVPGRLERVENRAGVTCLVDYAHTGDALENVLSTLKDLAGARIITVFGCGGDRDNGKRPIMGRIAAGYSDLAVVTSDNPRTEDPHEILRQIRAGILPLGLREYRPDELTAPPEDKGFVMLENRREAIRLAVRLARPGDILLLAGKGHEDYQIIGQTKQHFDDREEAANAFRERI</sequence>
<feature type="binding site" evidence="17">
    <location>
        <begin position="152"/>
        <end position="153"/>
    </location>
    <ligand>
        <name>UDP-N-acetyl-alpha-D-muramoyl-L-alanyl-D-glutamate</name>
        <dbReference type="ChEBI" id="CHEBI:83900"/>
    </ligand>
</feature>
<evidence type="ECO:0000256" key="6">
    <source>
        <dbReference type="ARBA" id="ARBA00022840"/>
    </source>
</evidence>
<dbReference type="NCBIfam" id="NF001124">
    <property type="entry name" value="PRK00139.1-2"/>
    <property type="match status" value="1"/>
</dbReference>
<keyword evidence="3 17" id="KW-0436">Ligase</keyword>
<dbReference type="PROSITE" id="PS01011">
    <property type="entry name" value="FOLYLPOLYGLU_SYNT_1"/>
    <property type="match status" value="1"/>
</dbReference>
<dbReference type="RefSeq" id="WP_012468757.1">
    <property type="nucleotide sequence ID" value="NC_010814.1"/>
</dbReference>
<reference evidence="22 23" key="1">
    <citation type="submission" date="2008-05" db="EMBL/GenBank/DDBJ databases">
        <title>Complete sequence of chromosome of Geobacter lovleyi SZ.</title>
        <authorList>
            <consortium name="US DOE Joint Genome Institute"/>
            <person name="Lucas S."/>
            <person name="Copeland A."/>
            <person name="Lapidus A."/>
            <person name="Glavina del Rio T."/>
            <person name="Dalin E."/>
            <person name="Tice H."/>
            <person name="Bruce D."/>
            <person name="Goodwin L."/>
            <person name="Pitluck S."/>
            <person name="Chertkov O."/>
            <person name="Meincke L."/>
            <person name="Brettin T."/>
            <person name="Detter J.C."/>
            <person name="Han C."/>
            <person name="Tapia R."/>
            <person name="Kuske C.R."/>
            <person name="Schmutz J."/>
            <person name="Larimer F."/>
            <person name="Land M."/>
            <person name="Hauser L."/>
            <person name="Kyrpides N."/>
            <person name="Mikhailova N."/>
            <person name="Sung Y."/>
            <person name="Fletcher K.E."/>
            <person name="Ritalahti K.M."/>
            <person name="Loeffler F.E."/>
            <person name="Richardson P."/>
        </authorList>
    </citation>
    <scope>NUCLEOTIDE SEQUENCE [LARGE SCALE GENOMIC DNA]</scope>
    <source>
        <strain evidence="23">ATCC BAA-1151 / DSM 17278 / SZ</strain>
    </source>
</reference>
<dbReference type="GO" id="GO:0000287">
    <property type="term" value="F:magnesium ion binding"/>
    <property type="evidence" value="ECO:0007669"/>
    <property type="project" value="UniProtKB-UniRule"/>
</dbReference>
<evidence type="ECO:0000259" key="20">
    <source>
        <dbReference type="Pfam" id="PF02875"/>
    </source>
</evidence>
<feature type="binding site" evidence="17">
    <location>
        <begin position="409"/>
        <end position="412"/>
    </location>
    <ligand>
        <name>meso-2,6-diaminopimelate</name>
        <dbReference type="ChEBI" id="CHEBI:57791"/>
    </ligand>
</feature>
<feature type="binding site" evidence="17">
    <location>
        <position position="385"/>
    </location>
    <ligand>
        <name>meso-2,6-diaminopimelate</name>
        <dbReference type="ChEBI" id="CHEBI:57791"/>
    </ligand>
</feature>
<evidence type="ECO:0000256" key="5">
    <source>
        <dbReference type="ARBA" id="ARBA00022741"/>
    </source>
</evidence>
<evidence type="ECO:0000256" key="10">
    <source>
        <dbReference type="ARBA" id="ARBA00023316"/>
    </source>
</evidence>